<gene>
    <name evidence="1" type="ORF">MKW94_014602</name>
</gene>
<proteinExistence type="predicted"/>
<reference evidence="1" key="1">
    <citation type="submission" date="2022-03" db="EMBL/GenBank/DDBJ databases">
        <title>A functionally conserved STORR gene fusion in Papaver species that diverged 16.8 million years ago.</title>
        <authorList>
            <person name="Catania T."/>
        </authorList>
    </citation>
    <scope>NUCLEOTIDE SEQUENCE</scope>
    <source>
        <strain evidence="1">S-191538</strain>
    </source>
</reference>
<organism evidence="1 2">
    <name type="scientific">Papaver nudicaule</name>
    <name type="common">Iceland poppy</name>
    <dbReference type="NCBI Taxonomy" id="74823"/>
    <lineage>
        <taxon>Eukaryota</taxon>
        <taxon>Viridiplantae</taxon>
        <taxon>Streptophyta</taxon>
        <taxon>Embryophyta</taxon>
        <taxon>Tracheophyta</taxon>
        <taxon>Spermatophyta</taxon>
        <taxon>Magnoliopsida</taxon>
        <taxon>Ranunculales</taxon>
        <taxon>Papaveraceae</taxon>
        <taxon>Papaveroideae</taxon>
        <taxon>Papaver</taxon>
    </lineage>
</organism>
<dbReference type="Proteomes" id="UP001177140">
    <property type="component" value="Unassembled WGS sequence"/>
</dbReference>
<keyword evidence="2" id="KW-1185">Reference proteome</keyword>
<dbReference type="AlphaFoldDB" id="A0AA41VKV6"/>
<dbReference type="EMBL" id="JAJJMA010242263">
    <property type="protein sequence ID" value="MCL7043039.1"/>
    <property type="molecule type" value="Genomic_DNA"/>
</dbReference>
<comment type="caution">
    <text evidence="1">The sequence shown here is derived from an EMBL/GenBank/DDBJ whole genome shotgun (WGS) entry which is preliminary data.</text>
</comment>
<sequence>MKLQKVFVSQISYGSAGPPPSLTATLGFKVELVNCRPKKGSNIVSVSDGRTCLGSRLWSKLCLL</sequence>
<evidence type="ECO:0000313" key="2">
    <source>
        <dbReference type="Proteomes" id="UP001177140"/>
    </source>
</evidence>
<evidence type="ECO:0000313" key="1">
    <source>
        <dbReference type="EMBL" id="MCL7043039.1"/>
    </source>
</evidence>
<name>A0AA41VKV6_PAPNU</name>
<accession>A0AA41VKV6</accession>
<protein>
    <submittedName>
        <fullName evidence="1">Uncharacterized protein</fullName>
    </submittedName>
</protein>